<keyword evidence="3" id="KW-1185">Reference proteome</keyword>
<accession>A0A1E3W4H6</accession>
<dbReference type="SMART" id="SM00100">
    <property type="entry name" value="cNMP"/>
    <property type="match status" value="1"/>
</dbReference>
<dbReference type="GO" id="GO:0003700">
    <property type="term" value="F:DNA-binding transcription factor activity"/>
    <property type="evidence" value="ECO:0007669"/>
    <property type="project" value="TreeGrafter"/>
</dbReference>
<sequence length="161" mass="17810">MRSFLEVCQGARLTEFPAGEVLLPEGTTSGHLFVLNEGVVEVLRGDTQVATVEEPGALFGEMSVLLSRPHTATVRTLTPCKLYVFDDAANFLRSNPQVAYHVARLIAGRLNAATSYLADIKRQFEDRADHLGMVGEVLDTLMHNQEDEFKPGPERETDPRL</sequence>
<name>A0A1E3W4H6_9HYPH</name>
<dbReference type="Pfam" id="PF00027">
    <property type="entry name" value="cNMP_binding"/>
    <property type="match status" value="1"/>
</dbReference>
<dbReference type="OrthoDB" id="192231at2"/>
<feature type="domain" description="Cyclic nucleotide-binding" evidence="1">
    <location>
        <begin position="1"/>
        <end position="86"/>
    </location>
</feature>
<proteinExistence type="predicted"/>
<dbReference type="PROSITE" id="PS50042">
    <property type="entry name" value="CNMP_BINDING_3"/>
    <property type="match status" value="1"/>
</dbReference>
<organism evidence="2 3">
    <name type="scientific">Methyloceanibacter methanicus</name>
    <dbReference type="NCBI Taxonomy" id="1774968"/>
    <lineage>
        <taxon>Bacteria</taxon>
        <taxon>Pseudomonadati</taxon>
        <taxon>Pseudomonadota</taxon>
        <taxon>Alphaproteobacteria</taxon>
        <taxon>Hyphomicrobiales</taxon>
        <taxon>Hyphomicrobiaceae</taxon>
        <taxon>Methyloceanibacter</taxon>
    </lineage>
</organism>
<dbReference type="CDD" id="cd00038">
    <property type="entry name" value="CAP_ED"/>
    <property type="match status" value="1"/>
</dbReference>
<protein>
    <submittedName>
        <fullName evidence="2">3',5'-cyclic-nucleotide phosphodiesterase</fullName>
    </submittedName>
</protein>
<comment type="caution">
    <text evidence="2">The sequence shown here is derived from an EMBL/GenBank/DDBJ whole genome shotgun (WGS) entry which is preliminary data.</text>
</comment>
<dbReference type="Gene3D" id="2.60.120.10">
    <property type="entry name" value="Jelly Rolls"/>
    <property type="match status" value="1"/>
</dbReference>
<evidence type="ECO:0000313" key="3">
    <source>
        <dbReference type="Proteomes" id="UP000094501"/>
    </source>
</evidence>
<dbReference type="RefSeq" id="WP_069436515.1">
    <property type="nucleotide sequence ID" value="NZ_LPWG01000005.1"/>
</dbReference>
<dbReference type="Proteomes" id="UP000094501">
    <property type="component" value="Unassembled WGS sequence"/>
</dbReference>
<evidence type="ECO:0000259" key="1">
    <source>
        <dbReference type="PROSITE" id="PS50042"/>
    </source>
</evidence>
<dbReference type="InterPro" id="IPR050397">
    <property type="entry name" value="Env_Response_Regulators"/>
</dbReference>
<reference evidence="2 3" key="1">
    <citation type="journal article" date="2016" name="Environ. Microbiol.">
        <title>New Methyloceanibacter diversity from North Sea sediments includes methanotroph containing solely the soluble methane monooxygenase.</title>
        <authorList>
            <person name="Vekeman B."/>
            <person name="Kerckhof F.M."/>
            <person name="Cremers G."/>
            <person name="de Vos P."/>
            <person name="Vandamme P."/>
            <person name="Boon N."/>
            <person name="Op den Camp H.J."/>
            <person name="Heylen K."/>
        </authorList>
    </citation>
    <scope>NUCLEOTIDE SEQUENCE [LARGE SCALE GENOMIC DNA]</scope>
    <source>
        <strain evidence="2 3">R-67174</strain>
    </source>
</reference>
<evidence type="ECO:0000313" key="2">
    <source>
        <dbReference type="EMBL" id="ODS00620.1"/>
    </source>
</evidence>
<gene>
    <name evidence="2" type="ORF">AUC68_14785</name>
</gene>
<dbReference type="EMBL" id="LPWG01000005">
    <property type="protein sequence ID" value="ODS00620.1"/>
    <property type="molecule type" value="Genomic_DNA"/>
</dbReference>
<dbReference type="InterPro" id="IPR014710">
    <property type="entry name" value="RmlC-like_jellyroll"/>
</dbReference>
<dbReference type="PANTHER" id="PTHR24567:SF68">
    <property type="entry name" value="DNA-BINDING TRANSCRIPTIONAL DUAL REGULATOR CRP"/>
    <property type="match status" value="1"/>
</dbReference>
<dbReference type="InterPro" id="IPR018490">
    <property type="entry name" value="cNMP-bd_dom_sf"/>
</dbReference>
<dbReference type="SUPFAM" id="SSF51206">
    <property type="entry name" value="cAMP-binding domain-like"/>
    <property type="match status" value="1"/>
</dbReference>
<dbReference type="InterPro" id="IPR000595">
    <property type="entry name" value="cNMP-bd_dom"/>
</dbReference>
<dbReference type="PANTHER" id="PTHR24567">
    <property type="entry name" value="CRP FAMILY TRANSCRIPTIONAL REGULATORY PROTEIN"/>
    <property type="match status" value="1"/>
</dbReference>
<dbReference type="AlphaFoldDB" id="A0A1E3W4H6"/>
<dbReference type="STRING" id="1774968.AUC68_14785"/>
<dbReference type="GO" id="GO:0005829">
    <property type="term" value="C:cytosol"/>
    <property type="evidence" value="ECO:0007669"/>
    <property type="project" value="TreeGrafter"/>
</dbReference>